<feature type="compositionally biased region" description="Polar residues" evidence="1">
    <location>
        <begin position="358"/>
        <end position="375"/>
    </location>
</feature>
<evidence type="ECO:0000313" key="2">
    <source>
        <dbReference type="EMBL" id="OQO05483.1"/>
    </source>
</evidence>
<feature type="region of interest" description="Disordered" evidence="1">
    <location>
        <begin position="336"/>
        <end position="379"/>
    </location>
</feature>
<dbReference type="InParanoid" id="A0A1V8T222"/>
<feature type="region of interest" description="Disordered" evidence="1">
    <location>
        <begin position="1"/>
        <end position="77"/>
    </location>
</feature>
<name>A0A1V8T222_9PEZI</name>
<comment type="caution">
    <text evidence="2">The sequence shown here is derived from an EMBL/GenBank/DDBJ whole genome shotgun (WGS) entry which is preliminary data.</text>
</comment>
<gene>
    <name evidence="2" type="ORF">B0A48_09252</name>
</gene>
<evidence type="ECO:0000256" key="1">
    <source>
        <dbReference type="SAM" id="MobiDB-lite"/>
    </source>
</evidence>
<dbReference type="Proteomes" id="UP000192596">
    <property type="component" value="Unassembled WGS sequence"/>
</dbReference>
<sequence>MPPVRPNHPAPLNDLAARRGPAGSGTSTSNANVMDWETNAPVEDDLQHYYADMPSGKSTPDLDSLVREPGTESIEREEAEVSFEDYYPVLPEFSAGYGMNCVSPDHLPWEWDYFSDIDPPPPATPFVQWAPAYLDDPELLDFYETRASADRLAIEAATPVARGRADTDLPAAVAVIGEGSVPVAHLDVFDAVAHGARWDEDDPAALQHLYPGEDARFPPYPILVDSQPSIEESTQQAQEYQVTARDAIDAGEYELQHMDYSGLRSQASGPEHISDPMDVDETVSEEDTEPVRPVCQTDLTEKAKIRKQKMIDAQPGKDVACDGCPRRSDHLLRHVRKQHPPVSSEVPMAANGADGSQDMVNNGGSRSAQATSNPGTLVAKQDEALINQMMDEDIRSDRRKRDKRPAVTNEKSSGTVPEAGDAALPPASGVPRIQDVPIQPIDNDDDLGYRLHTDPRPMRFQHPGSGISSSQAANDDNSRSDDERDAEPNDEDEDDLYCD</sequence>
<keyword evidence="3" id="KW-1185">Reference proteome</keyword>
<evidence type="ECO:0000313" key="3">
    <source>
        <dbReference type="Proteomes" id="UP000192596"/>
    </source>
</evidence>
<feature type="compositionally biased region" description="Basic and acidic residues" evidence="1">
    <location>
        <begin position="447"/>
        <end position="457"/>
    </location>
</feature>
<reference evidence="3" key="1">
    <citation type="submission" date="2017-03" db="EMBL/GenBank/DDBJ databases">
        <title>Genomes of endolithic fungi from Antarctica.</title>
        <authorList>
            <person name="Coleine C."/>
            <person name="Masonjones S."/>
            <person name="Stajich J.E."/>
        </authorList>
    </citation>
    <scope>NUCLEOTIDE SEQUENCE [LARGE SCALE GENOMIC DNA]</scope>
    <source>
        <strain evidence="3">CCFEE 5527</strain>
    </source>
</reference>
<organism evidence="2 3">
    <name type="scientific">Cryoendolithus antarcticus</name>
    <dbReference type="NCBI Taxonomy" id="1507870"/>
    <lineage>
        <taxon>Eukaryota</taxon>
        <taxon>Fungi</taxon>
        <taxon>Dikarya</taxon>
        <taxon>Ascomycota</taxon>
        <taxon>Pezizomycotina</taxon>
        <taxon>Dothideomycetes</taxon>
        <taxon>Dothideomycetidae</taxon>
        <taxon>Cladosporiales</taxon>
        <taxon>Cladosporiaceae</taxon>
        <taxon>Cryoendolithus</taxon>
    </lineage>
</organism>
<dbReference type="EMBL" id="NAJO01000019">
    <property type="protein sequence ID" value="OQO05483.1"/>
    <property type="molecule type" value="Genomic_DNA"/>
</dbReference>
<proteinExistence type="predicted"/>
<protein>
    <submittedName>
        <fullName evidence="2">Uncharacterized protein</fullName>
    </submittedName>
</protein>
<accession>A0A1V8T222</accession>
<feature type="region of interest" description="Disordered" evidence="1">
    <location>
        <begin position="391"/>
        <end position="499"/>
    </location>
</feature>
<dbReference type="AlphaFoldDB" id="A0A1V8T222"/>
<feature type="compositionally biased region" description="Basic and acidic residues" evidence="1">
    <location>
        <begin position="64"/>
        <end position="76"/>
    </location>
</feature>
<feature type="compositionally biased region" description="Acidic residues" evidence="1">
    <location>
        <begin position="483"/>
        <end position="499"/>
    </location>
</feature>